<dbReference type="GO" id="GO:0016491">
    <property type="term" value="F:oxidoreductase activity"/>
    <property type="evidence" value="ECO:0007669"/>
    <property type="project" value="InterPro"/>
</dbReference>
<evidence type="ECO:0000313" key="3">
    <source>
        <dbReference type="EMBL" id="MCC2230487.1"/>
    </source>
</evidence>
<reference evidence="3" key="1">
    <citation type="submission" date="2021-10" db="EMBL/GenBank/DDBJ databases">
        <title>Anaerobic single-cell dispensing facilitates the cultivation of human gut bacteria.</title>
        <authorList>
            <person name="Afrizal A."/>
        </authorList>
    </citation>
    <scope>NUCLEOTIDE SEQUENCE</scope>
    <source>
        <strain evidence="3">CLA-AA-H215</strain>
    </source>
</reference>
<dbReference type="PIRSF" id="PIRSF038984">
    <property type="entry name" value="FAD_binding_protein"/>
    <property type="match status" value="1"/>
</dbReference>
<keyword evidence="4" id="KW-1185">Reference proteome</keyword>
<sequence>MIQISNIKLPPEHTEEDLYRQIRNHGVRFRPENVTIIKKSLDARKKQNLHYLYTVQVKDGTVTAHKKNADIREVPEQSYEFPVPGTEKLKFRPVVIGAGPAGLFAALWLAKRGYAPILIERGAPVEERAMDVQTFWNSGRLNPESNVQFGEGGAGTFSDGKLNTQVKDVSGRIRMVLQTFADAGADPSIRYWYKPHIGTDVLRAVVSNIRSQILSFGGEILFHTCMRELVIRDGQVRGVILEKNGTRETLEAEQVILAIGHSARDTFQMLQKQQVPMSAKAFAVGVRAEHPQEMIQQAQYGDWPDGLLPVADYKVTGRGVNGRGVYSFCMCPGGQVVNASSEEGLLAVNGMSNHARDGRNANSALIVAVNPSDYPGEGPLAGIAFQRELERRAFLSGEGRIPVQLFGDFKENRRSAAYRGVLPDHCGGDSFANLRAVLPEEVSQSLILGMEQFGGRIPGFDRPDVIFSGVESRTSSPVRIERDEHYESPVRGLFPCGEGAGYAGGITSAAVDGIKIAEEIMRRFRSWT</sequence>
<dbReference type="Gene3D" id="3.50.50.60">
    <property type="entry name" value="FAD/NAD(P)-binding domain"/>
    <property type="match status" value="2"/>
</dbReference>
<dbReference type="RefSeq" id="WP_308453158.1">
    <property type="nucleotide sequence ID" value="NZ_JAJEQR010000012.1"/>
</dbReference>
<dbReference type="EMBL" id="JAJEQR010000012">
    <property type="protein sequence ID" value="MCC2230487.1"/>
    <property type="molecule type" value="Genomic_DNA"/>
</dbReference>
<dbReference type="Pfam" id="PF07992">
    <property type="entry name" value="Pyr_redox_2"/>
    <property type="match status" value="1"/>
</dbReference>
<proteinExistence type="predicted"/>
<dbReference type="InterPro" id="IPR036188">
    <property type="entry name" value="FAD/NAD-bd_sf"/>
</dbReference>
<dbReference type="InterPro" id="IPR049516">
    <property type="entry name" value="FAD-depend_C"/>
</dbReference>
<dbReference type="PANTHER" id="PTHR42842:SF3">
    <property type="entry name" value="FAD_NAD(P)-BINDING OXIDOREDUCTASE FAMILY PROTEIN"/>
    <property type="match status" value="1"/>
</dbReference>
<dbReference type="Gene3D" id="3.30.70.2700">
    <property type="match status" value="1"/>
</dbReference>
<feature type="domain" description="FAD/NAD(P)-binding" evidence="1">
    <location>
        <begin position="94"/>
        <end position="265"/>
    </location>
</feature>
<feature type="domain" description="FAD-dependent protein C-terminal" evidence="2">
    <location>
        <begin position="281"/>
        <end position="474"/>
    </location>
</feature>
<dbReference type="InterPro" id="IPR028348">
    <property type="entry name" value="FAD-binding_protein"/>
</dbReference>
<evidence type="ECO:0000259" key="1">
    <source>
        <dbReference type="Pfam" id="PF07992"/>
    </source>
</evidence>
<dbReference type="InterPro" id="IPR023753">
    <property type="entry name" value="FAD/NAD-binding_dom"/>
</dbReference>
<dbReference type="Proteomes" id="UP001198182">
    <property type="component" value="Unassembled WGS sequence"/>
</dbReference>
<dbReference type="SUPFAM" id="SSF51905">
    <property type="entry name" value="FAD/NAD(P)-binding domain"/>
    <property type="match status" value="1"/>
</dbReference>
<evidence type="ECO:0000259" key="2">
    <source>
        <dbReference type="Pfam" id="PF21688"/>
    </source>
</evidence>
<organism evidence="3 4">
    <name type="scientific">Hominifimenecus microfluidus</name>
    <dbReference type="NCBI Taxonomy" id="2885348"/>
    <lineage>
        <taxon>Bacteria</taxon>
        <taxon>Bacillati</taxon>
        <taxon>Bacillota</taxon>
        <taxon>Clostridia</taxon>
        <taxon>Lachnospirales</taxon>
        <taxon>Lachnospiraceae</taxon>
        <taxon>Hominifimenecus</taxon>
    </lineage>
</organism>
<gene>
    <name evidence="3" type="ORF">LKD81_05660</name>
</gene>
<dbReference type="AlphaFoldDB" id="A0AAE3E9H4"/>
<dbReference type="Pfam" id="PF21688">
    <property type="entry name" value="FAD-depend_C"/>
    <property type="match status" value="1"/>
</dbReference>
<comment type="caution">
    <text evidence="3">The sequence shown here is derived from an EMBL/GenBank/DDBJ whole genome shotgun (WGS) entry which is preliminary data.</text>
</comment>
<protein>
    <submittedName>
        <fullName evidence="3">FAD-binding protein</fullName>
    </submittedName>
</protein>
<dbReference type="PRINTS" id="PR00419">
    <property type="entry name" value="ADXRDTASE"/>
</dbReference>
<accession>A0AAE3E9H4</accession>
<name>A0AAE3E9H4_9FIRM</name>
<dbReference type="PANTHER" id="PTHR42842">
    <property type="entry name" value="FAD/NAD(P)-BINDING OXIDOREDUCTASE"/>
    <property type="match status" value="1"/>
</dbReference>
<evidence type="ECO:0000313" key="4">
    <source>
        <dbReference type="Proteomes" id="UP001198182"/>
    </source>
</evidence>